<gene>
    <name evidence="1" type="ORF">CEXT_323521</name>
</gene>
<evidence type="ECO:0000313" key="2">
    <source>
        <dbReference type="Proteomes" id="UP001054945"/>
    </source>
</evidence>
<comment type="caution">
    <text evidence="1">The sequence shown here is derived from an EMBL/GenBank/DDBJ whole genome shotgun (WGS) entry which is preliminary data.</text>
</comment>
<keyword evidence="2" id="KW-1185">Reference proteome</keyword>
<protein>
    <submittedName>
        <fullName evidence="1">Uncharacterized protein</fullName>
    </submittedName>
</protein>
<sequence length="154" mass="17429">MDTSGHFEITEALPVNYKKHIHKCCSIGIELSNAHLDHVVHQEITDEPVLEQYKFVPYVISYTLSGQLNSHLSCYLFACNELMRNIGKKLDLDVDQFLLPNETKTDFERTFPENNSILTAPKATYDDLSSNGNSKPNILSPYKANIGKDLLNNI</sequence>
<dbReference type="AlphaFoldDB" id="A0AAV4SC31"/>
<proteinExistence type="predicted"/>
<reference evidence="1 2" key="1">
    <citation type="submission" date="2021-06" db="EMBL/GenBank/DDBJ databases">
        <title>Caerostris extrusa draft genome.</title>
        <authorList>
            <person name="Kono N."/>
            <person name="Arakawa K."/>
        </authorList>
    </citation>
    <scope>NUCLEOTIDE SEQUENCE [LARGE SCALE GENOMIC DNA]</scope>
</reference>
<name>A0AAV4SC31_CAEEX</name>
<accession>A0AAV4SC31</accession>
<dbReference type="EMBL" id="BPLR01009216">
    <property type="protein sequence ID" value="GIY30392.1"/>
    <property type="molecule type" value="Genomic_DNA"/>
</dbReference>
<dbReference type="Proteomes" id="UP001054945">
    <property type="component" value="Unassembled WGS sequence"/>
</dbReference>
<evidence type="ECO:0000313" key="1">
    <source>
        <dbReference type="EMBL" id="GIY30392.1"/>
    </source>
</evidence>
<organism evidence="1 2">
    <name type="scientific">Caerostris extrusa</name>
    <name type="common">Bark spider</name>
    <name type="synonym">Caerostris bankana</name>
    <dbReference type="NCBI Taxonomy" id="172846"/>
    <lineage>
        <taxon>Eukaryota</taxon>
        <taxon>Metazoa</taxon>
        <taxon>Ecdysozoa</taxon>
        <taxon>Arthropoda</taxon>
        <taxon>Chelicerata</taxon>
        <taxon>Arachnida</taxon>
        <taxon>Araneae</taxon>
        <taxon>Araneomorphae</taxon>
        <taxon>Entelegynae</taxon>
        <taxon>Araneoidea</taxon>
        <taxon>Araneidae</taxon>
        <taxon>Caerostris</taxon>
    </lineage>
</organism>